<evidence type="ECO:0000256" key="1">
    <source>
        <dbReference type="SAM" id="MobiDB-lite"/>
    </source>
</evidence>
<keyword evidence="3" id="KW-1185">Reference proteome</keyword>
<dbReference type="AlphaFoldDB" id="A0AAV9SLS0"/>
<evidence type="ECO:0000313" key="3">
    <source>
        <dbReference type="Proteomes" id="UP001311232"/>
    </source>
</evidence>
<sequence>MVREFKRGEILAKLFSHLVTSPSSPWGRLEIAGSLQDWLEARRDFFPDPRIHHTIEAERQRALGEIAASMRRSPAPFSTRLFTAARHEGFIDEPPPHPDPVSGPVPEGFIDKPPPHPDPVPSSVWRSPKPSLPHTLVPVREGLVDGLPPLPASVPGPVLEGSEDELPPSLDPVLEEFVDELSPLPVSVPEGCEDAPSPPAVPQRFLPLCRRPADRRICRGQPPGRLPVLWVCRTRPPCLPPELFPSFQGHLRPPWSDVCFVGVWDPPLKGGAVSYLLVFL</sequence>
<gene>
    <name evidence="2" type="ORF">CRENBAI_011549</name>
</gene>
<protein>
    <submittedName>
        <fullName evidence="2">Uncharacterized protein</fullName>
    </submittedName>
</protein>
<name>A0AAV9SLS0_9TELE</name>
<dbReference type="Proteomes" id="UP001311232">
    <property type="component" value="Unassembled WGS sequence"/>
</dbReference>
<comment type="caution">
    <text evidence="2">The sequence shown here is derived from an EMBL/GenBank/DDBJ whole genome shotgun (WGS) entry which is preliminary data.</text>
</comment>
<dbReference type="EMBL" id="JAHHUM010000221">
    <property type="protein sequence ID" value="KAK5622048.1"/>
    <property type="molecule type" value="Genomic_DNA"/>
</dbReference>
<reference evidence="2 3" key="1">
    <citation type="submission" date="2021-06" db="EMBL/GenBank/DDBJ databases">
        <authorList>
            <person name="Palmer J.M."/>
        </authorList>
    </citation>
    <scope>NUCLEOTIDE SEQUENCE [LARGE SCALE GENOMIC DNA]</scope>
    <source>
        <strain evidence="2 3">MEX-2019</strain>
        <tissue evidence="2">Muscle</tissue>
    </source>
</reference>
<organism evidence="2 3">
    <name type="scientific">Crenichthys baileyi</name>
    <name type="common">White River springfish</name>
    <dbReference type="NCBI Taxonomy" id="28760"/>
    <lineage>
        <taxon>Eukaryota</taxon>
        <taxon>Metazoa</taxon>
        <taxon>Chordata</taxon>
        <taxon>Craniata</taxon>
        <taxon>Vertebrata</taxon>
        <taxon>Euteleostomi</taxon>
        <taxon>Actinopterygii</taxon>
        <taxon>Neopterygii</taxon>
        <taxon>Teleostei</taxon>
        <taxon>Neoteleostei</taxon>
        <taxon>Acanthomorphata</taxon>
        <taxon>Ovalentaria</taxon>
        <taxon>Atherinomorphae</taxon>
        <taxon>Cyprinodontiformes</taxon>
        <taxon>Goodeidae</taxon>
        <taxon>Crenichthys</taxon>
    </lineage>
</organism>
<feature type="region of interest" description="Disordered" evidence="1">
    <location>
        <begin position="89"/>
        <end position="128"/>
    </location>
</feature>
<evidence type="ECO:0000313" key="2">
    <source>
        <dbReference type="EMBL" id="KAK5622048.1"/>
    </source>
</evidence>
<accession>A0AAV9SLS0</accession>
<proteinExistence type="predicted"/>